<dbReference type="CDD" id="cd12797">
    <property type="entry name" value="M23_peptidase"/>
    <property type="match status" value="1"/>
</dbReference>
<dbReference type="InterPro" id="IPR016047">
    <property type="entry name" value="M23ase_b-sheet_dom"/>
</dbReference>
<reference evidence="3 4" key="1">
    <citation type="submission" date="2006-02" db="EMBL/GenBank/DDBJ databases">
        <authorList>
            <person name="Moran M.A."/>
            <person name="Kjelleberg S."/>
            <person name="Egan S."/>
            <person name="Saunders N."/>
            <person name="Thomas T."/>
            <person name="Ferriera S."/>
            <person name="Johnson J."/>
            <person name="Kravitz S."/>
            <person name="Halpern A."/>
            <person name="Remington K."/>
            <person name="Beeson K."/>
            <person name="Tran B."/>
            <person name="Rogers Y.-H."/>
            <person name="Friedman R."/>
            <person name="Venter J.C."/>
        </authorList>
    </citation>
    <scope>NUCLEOTIDE SEQUENCE [LARGE SCALE GENOMIC DNA]</scope>
    <source>
        <strain evidence="3 4">D2</strain>
    </source>
</reference>
<dbReference type="AlphaFoldDB" id="A4C8D5"/>
<proteinExistence type="predicted"/>
<dbReference type="GO" id="GO:0004222">
    <property type="term" value="F:metalloendopeptidase activity"/>
    <property type="evidence" value="ECO:0007669"/>
    <property type="project" value="TreeGrafter"/>
</dbReference>
<dbReference type="SUPFAM" id="SSF51261">
    <property type="entry name" value="Duplicated hybrid motif"/>
    <property type="match status" value="1"/>
</dbReference>
<evidence type="ECO:0000313" key="4">
    <source>
        <dbReference type="Proteomes" id="UP000006201"/>
    </source>
</evidence>
<gene>
    <name evidence="3" type="ORF">PTD2_07399</name>
</gene>
<feature type="domain" description="M23ase beta-sheet core" evidence="2">
    <location>
        <begin position="202"/>
        <end position="296"/>
    </location>
</feature>
<dbReference type="PANTHER" id="PTHR21666:SF291">
    <property type="entry name" value="STAGE II SPORULATION PROTEIN Q"/>
    <property type="match status" value="1"/>
</dbReference>
<dbReference type="InterPro" id="IPR011055">
    <property type="entry name" value="Dup_hybrid_motif"/>
</dbReference>
<dbReference type="Pfam" id="PF01551">
    <property type="entry name" value="Peptidase_M23"/>
    <property type="match status" value="1"/>
</dbReference>
<dbReference type="EMBL" id="AAOH01000003">
    <property type="protein sequence ID" value="EAR28850.1"/>
    <property type="molecule type" value="Genomic_DNA"/>
</dbReference>
<dbReference type="eggNOG" id="COG0739">
    <property type="taxonomic scope" value="Bacteria"/>
</dbReference>
<keyword evidence="1" id="KW-0472">Membrane</keyword>
<dbReference type="STRING" id="87626.PTD2_07399"/>
<comment type="caution">
    <text evidence="3">The sequence shown here is derived from an EMBL/GenBank/DDBJ whole genome shotgun (WGS) entry which is preliminary data.</text>
</comment>
<name>A4C8D5_9GAMM</name>
<dbReference type="FunFam" id="2.70.70.10:FF:000006">
    <property type="entry name" value="M23 family peptidase"/>
    <property type="match status" value="1"/>
</dbReference>
<accession>A4C8D5</accession>
<keyword evidence="4" id="KW-1185">Reference proteome</keyword>
<keyword evidence="1" id="KW-0812">Transmembrane</keyword>
<evidence type="ECO:0000256" key="1">
    <source>
        <dbReference type="SAM" id="Phobius"/>
    </source>
</evidence>
<evidence type="ECO:0000259" key="2">
    <source>
        <dbReference type="Pfam" id="PF01551"/>
    </source>
</evidence>
<feature type="transmembrane region" description="Helical" evidence="1">
    <location>
        <begin position="17"/>
        <end position="37"/>
    </location>
</feature>
<dbReference type="HOGENOM" id="CLU_029425_2_2_6"/>
<dbReference type="Gene3D" id="2.70.70.10">
    <property type="entry name" value="Glucose Permease (Domain IIA)"/>
    <property type="match status" value="1"/>
</dbReference>
<protein>
    <submittedName>
        <fullName evidence="3">M23/M37 peptidase domain protein</fullName>
    </submittedName>
</protein>
<dbReference type="Proteomes" id="UP000006201">
    <property type="component" value="Unassembled WGS sequence"/>
</dbReference>
<dbReference type="InterPro" id="IPR050570">
    <property type="entry name" value="Cell_wall_metabolism_enzyme"/>
</dbReference>
<keyword evidence="1" id="KW-1133">Transmembrane helix</keyword>
<dbReference type="RefSeq" id="WP_009838112.1">
    <property type="nucleotide sequence ID" value="NZ_AAOH01000003.1"/>
</dbReference>
<sequence length="306" mass="33348">MSLIEVKKATVRPFNPIAWGCGFVCVLLSVSVVLNVYQWQAQTKEREHVAVSLQKVKAEYQQHNTDVVNLRAKTQDHLLAYQMKLAQLQGEVNRLAALGEKLAEVASIPENEYDMLQSVAQGGPATEDIASSQWVALDVFKEIDQIDLALASQAHKMSLLESVLMNHHIEESSQISGKPVTQGWLSSYFGVRKDPFSGEPAMHKGLDFAGIEGDAVITTGAGVVTWASERSGYGNLVEIDHGQGVATRYGHNRTILVKVGDVVEKGQAIAELGNTGRSTGAHVHYELLNNGEATNPLRTVYRTSAN</sequence>
<organism evidence="3 4">
    <name type="scientific">Pseudoalteromonas tunicata D2</name>
    <dbReference type="NCBI Taxonomy" id="87626"/>
    <lineage>
        <taxon>Bacteria</taxon>
        <taxon>Pseudomonadati</taxon>
        <taxon>Pseudomonadota</taxon>
        <taxon>Gammaproteobacteria</taxon>
        <taxon>Alteromonadales</taxon>
        <taxon>Pseudoalteromonadaceae</taxon>
        <taxon>Pseudoalteromonas</taxon>
    </lineage>
</organism>
<evidence type="ECO:0000313" key="3">
    <source>
        <dbReference type="EMBL" id="EAR28850.1"/>
    </source>
</evidence>
<dbReference type="PANTHER" id="PTHR21666">
    <property type="entry name" value="PEPTIDASE-RELATED"/>
    <property type="match status" value="1"/>
</dbReference>